<sequence length="300" mass="36082">MDKGWIKLHRSIQEHWLFQEKRTFSKFEAWVDMIMMANHKDNKFLLGNELIKIKRGSFITSELKLMDRWNWSKTKVRNFLNLLESESMIIKVPDSKKTTIKIVKYELYQSEETIEKPEKDQQKTIEELEKNHEGTSKELRKNTNKNVKNDKNNVCMYDENLKNIVRLLEENIGVIPPILIDEINEYSKIFDIKMFGEAIKIAAGNKSRNVPYVLGILRNWKDDNILTIDDLEALRREKEIEKQRKQQKHQYQNKQYNKPKKTRFHNFEQRTDKYSADDLEAIAERKREEALRKMREQNQF</sequence>
<name>A0A9X2S645_9FIRM</name>
<comment type="similarity">
    <text evidence="1">Belongs to the DnaB/DnaD family.</text>
</comment>
<keyword evidence="5" id="KW-1185">Reference proteome</keyword>
<evidence type="ECO:0000313" key="5">
    <source>
        <dbReference type="Proteomes" id="UP001142078"/>
    </source>
</evidence>
<evidence type="ECO:0000259" key="3">
    <source>
        <dbReference type="Pfam" id="PF07261"/>
    </source>
</evidence>
<proteinExistence type="inferred from homology"/>
<dbReference type="AlphaFoldDB" id="A0A9X2S645"/>
<dbReference type="Proteomes" id="UP001142078">
    <property type="component" value="Unassembled WGS sequence"/>
</dbReference>
<accession>A0A9X2S645</accession>
<dbReference type="Gene3D" id="1.10.10.630">
    <property type="entry name" value="DnaD domain-like"/>
    <property type="match status" value="1"/>
</dbReference>
<dbReference type="EMBL" id="JANJZL010000002">
    <property type="protein sequence ID" value="MCR2043217.1"/>
    <property type="molecule type" value="Genomic_DNA"/>
</dbReference>
<organism evidence="4 5">
    <name type="scientific">Anaerosalibacter massiliensis</name>
    <dbReference type="NCBI Taxonomy" id="1347392"/>
    <lineage>
        <taxon>Bacteria</taxon>
        <taxon>Bacillati</taxon>
        <taxon>Bacillota</taxon>
        <taxon>Tissierellia</taxon>
        <taxon>Tissierellales</taxon>
        <taxon>Sporanaerobacteraceae</taxon>
        <taxon>Anaerosalibacter</taxon>
    </lineage>
</organism>
<dbReference type="InterPro" id="IPR053162">
    <property type="entry name" value="DnaD"/>
</dbReference>
<dbReference type="InterPro" id="IPR006343">
    <property type="entry name" value="DnaB/C_C"/>
</dbReference>
<dbReference type="RefSeq" id="WP_257490189.1">
    <property type="nucleotide sequence ID" value="NZ_JANJZL010000002.1"/>
</dbReference>
<reference evidence="4" key="1">
    <citation type="submission" date="2022-07" db="EMBL/GenBank/DDBJ databases">
        <title>Enhanced cultured diversity of the mouse gut microbiota enables custom-made synthetic communities.</title>
        <authorList>
            <person name="Afrizal A."/>
        </authorList>
    </citation>
    <scope>NUCLEOTIDE SEQUENCE</scope>
    <source>
        <strain evidence="4">DSM 29482</strain>
    </source>
</reference>
<dbReference type="Pfam" id="PF07261">
    <property type="entry name" value="DnaB_2"/>
    <property type="match status" value="1"/>
</dbReference>
<comment type="caution">
    <text evidence="4">The sequence shown here is derived from an EMBL/GenBank/DDBJ whole genome shotgun (WGS) entry which is preliminary data.</text>
</comment>
<feature type="region of interest" description="Disordered" evidence="2">
    <location>
        <begin position="128"/>
        <end position="149"/>
    </location>
</feature>
<dbReference type="SUPFAM" id="SSF158499">
    <property type="entry name" value="DnaD domain-like"/>
    <property type="match status" value="1"/>
</dbReference>
<gene>
    <name evidence="4" type="ORF">NSA23_03700</name>
</gene>
<evidence type="ECO:0000313" key="4">
    <source>
        <dbReference type="EMBL" id="MCR2043217.1"/>
    </source>
</evidence>
<feature type="domain" description="DnaB/C C-terminal" evidence="3">
    <location>
        <begin position="166"/>
        <end position="233"/>
    </location>
</feature>
<dbReference type="InterPro" id="IPR034829">
    <property type="entry name" value="DnaD-like_sf"/>
</dbReference>
<evidence type="ECO:0000256" key="1">
    <source>
        <dbReference type="ARBA" id="ARBA00093462"/>
    </source>
</evidence>
<protein>
    <submittedName>
        <fullName evidence="4">DnaD domain protein</fullName>
    </submittedName>
</protein>
<dbReference type="PANTHER" id="PTHR37293:SF5">
    <property type="entry name" value="DNA REPLICATION PROTEIN"/>
    <property type="match status" value="1"/>
</dbReference>
<dbReference type="PANTHER" id="PTHR37293">
    <property type="entry name" value="PHAGE REPLICATION PROTEIN-RELATED"/>
    <property type="match status" value="1"/>
</dbReference>
<evidence type="ECO:0000256" key="2">
    <source>
        <dbReference type="SAM" id="MobiDB-lite"/>
    </source>
</evidence>
<dbReference type="NCBIfam" id="TIGR01446">
    <property type="entry name" value="DnaD_dom"/>
    <property type="match status" value="1"/>
</dbReference>
<feature type="region of interest" description="Disordered" evidence="2">
    <location>
        <begin position="242"/>
        <end position="272"/>
    </location>
</feature>